<proteinExistence type="predicted"/>
<dbReference type="RefSeq" id="WP_190944528.1">
    <property type="nucleotide sequence ID" value="NZ_JACJSI010000127.1"/>
</dbReference>
<sequence length="108" mass="12208">MIVHLWLSRAITYFLCLKVDGMRGLALQSLKHRDKYNCNNQSLWLGINYSDRSYGTAIASLRDKLAITSIVEAAAAYFYAIVAGVMRVKVLPCLSPMLKKGCMRRLLH</sequence>
<protein>
    <submittedName>
        <fullName evidence="1">Uncharacterized protein</fullName>
    </submittedName>
</protein>
<evidence type="ECO:0000313" key="1">
    <source>
        <dbReference type="EMBL" id="MBD2534001.1"/>
    </source>
</evidence>
<accession>A0ABR8DX45</accession>
<reference evidence="1 2" key="1">
    <citation type="journal article" date="2020" name="ISME J.">
        <title>Comparative genomics reveals insights into cyanobacterial evolution and habitat adaptation.</title>
        <authorList>
            <person name="Chen M.Y."/>
            <person name="Teng W.K."/>
            <person name="Zhao L."/>
            <person name="Hu C.X."/>
            <person name="Zhou Y.K."/>
            <person name="Han B.P."/>
            <person name="Song L.R."/>
            <person name="Shu W.S."/>
        </authorList>
    </citation>
    <scope>NUCLEOTIDE SEQUENCE [LARGE SCALE GENOMIC DNA]</scope>
    <source>
        <strain evidence="1 2">FACHB-838</strain>
    </source>
</reference>
<comment type="caution">
    <text evidence="1">The sequence shown here is derived from an EMBL/GenBank/DDBJ whole genome shotgun (WGS) entry which is preliminary data.</text>
</comment>
<dbReference type="EMBL" id="JACJSI010000127">
    <property type="protein sequence ID" value="MBD2534001.1"/>
    <property type="molecule type" value="Genomic_DNA"/>
</dbReference>
<evidence type="ECO:0000313" key="2">
    <source>
        <dbReference type="Proteomes" id="UP000623440"/>
    </source>
</evidence>
<gene>
    <name evidence="1" type="ORF">H6G97_32430</name>
</gene>
<name>A0ABR8DX45_9NOSO</name>
<keyword evidence="2" id="KW-1185">Reference proteome</keyword>
<organism evidence="1 2">
    <name type="scientific">Nostoc flagelliforme FACHB-838</name>
    <dbReference type="NCBI Taxonomy" id="2692904"/>
    <lineage>
        <taxon>Bacteria</taxon>
        <taxon>Bacillati</taxon>
        <taxon>Cyanobacteriota</taxon>
        <taxon>Cyanophyceae</taxon>
        <taxon>Nostocales</taxon>
        <taxon>Nostocaceae</taxon>
        <taxon>Nostoc</taxon>
    </lineage>
</organism>
<dbReference type="Proteomes" id="UP000623440">
    <property type="component" value="Unassembled WGS sequence"/>
</dbReference>